<dbReference type="Proteomes" id="UP000663843">
    <property type="component" value="Unassembled WGS sequence"/>
</dbReference>
<reference evidence="4" key="2">
    <citation type="submission" date="2021-01" db="EMBL/GenBank/DDBJ databases">
        <authorList>
            <person name="Kaushik A."/>
        </authorList>
    </citation>
    <scope>NUCLEOTIDE SEQUENCE</scope>
    <source>
        <strain evidence="4">AG2-2IIIB</strain>
    </source>
</reference>
<protein>
    <submittedName>
        <fullName evidence="5">THO complex subunit 5</fullName>
    </submittedName>
</protein>
<name>A0A0K6FVP2_9AGAM</name>
<evidence type="ECO:0000313" key="5">
    <source>
        <dbReference type="EMBL" id="CUA70204.1"/>
    </source>
</evidence>
<dbReference type="EMBL" id="CYGV01001112">
    <property type="protein sequence ID" value="CUA70204.1"/>
    <property type="molecule type" value="Genomic_DNA"/>
</dbReference>
<keyword evidence="3" id="KW-0539">Nucleus</keyword>
<dbReference type="GO" id="GO:0003729">
    <property type="term" value="F:mRNA binding"/>
    <property type="evidence" value="ECO:0007669"/>
    <property type="project" value="TreeGrafter"/>
</dbReference>
<organism evidence="5 6">
    <name type="scientific">Rhizoctonia solani</name>
    <dbReference type="NCBI Taxonomy" id="456999"/>
    <lineage>
        <taxon>Eukaryota</taxon>
        <taxon>Fungi</taxon>
        <taxon>Dikarya</taxon>
        <taxon>Basidiomycota</taxon>
        <taxon>Agaricomycotina</taxon>
        <taxon>Agaricomycetes</taxon>
        <taxon>Cantharellales</taxon>
        <taxon>Ceratobasidiaceae</taxon>
        <taxon>Rhizoctonia</taxon>
    </lineage>
</organism>
<comment type="subcellular location">
    <subcellularLocation>
        <location evidence="1">Nucleus</location>
    </subcellularLocation>
</comment>
<dbReference type="PANTHER" id="PTHR13375:SF3">
    <property type="entry name" value="THO COMPLEX SUBUNIT 5 HOMOLOG"/>
    <property type="match status" value="1"/>
</dbReference>
<dbReference type="Proteomes" id="UP000044841">
    <property type="component" value="Unassembled WGS sequence"/>
</dbReference>
<evidence type="ECO:0000256" key="2">
    <source>
        <dbReference type="ARBA" id="ARBA00008044"/>
    </source>
</evidence>
<gene>
    <name evidence="4" type="ORF">RDB_LOCUS27368</name>
    <name evidence="5" type="ORF">RSOLAG22IIIB_00554</name>
</gene>
<evidence type="ECO:0000256" key="1">
    <source>
        <dbReference type="ARBA" id="ARBA00004123"/>
    </source>
</evidence>
<dbReference type="InterPro" id="IPR019163">
    <property type="entry name" value="THO_Thoc5"/>
</dbReference>
<accession>A0A0K6FVP2</accession>
<reference evidence="5 6" key="1">
    <citation type="submission" date="2015-07" db="EMBL/GenBank/DDBJ databases">
        <authorList>
            <person name="Noorani M."/>
        </authorList>
    </citation>
    <scope>NUCLEOTIDE SEQUENCE [LARGE SCALE GENOMIC DNA]</scope>
    <source>
        <strain evidence="5">BBA 69670</strain>
    </source>
</reference>
<sequence length="206" mass="23371">MVGAPVTPNPLPAQLLASIDELLQELDTLVSPSSSLPHDVIRNASGSITAQLRDHSRQLTNIVREAKQHSSEDRLMKDQAHLGLQNLLYERRHLEREIEKCRQFNSIYQEIPLHTMDEFMSIAPEEAKTEEVLKDEHQLLLRRLNLELSERTRLDIQKKQMIAEKERLLSENKKAEGGLDSLVGDLDSLSKIAVELQGKMAALELP</sequence>
<dbReference type="AlphaFoldDB" id="A0A0K6FVP2"/>
<evidence type="ECO:0000256" key="3">
    <source>
        <dbReference type="ARBA" id="ARBA00023242"/>
    </source>
</evidence>
<dbReference type="GO" id="GO:0006406">
    <property type="term" value="P:mRNA export from nucleus"/>
    <property type="evidence" value="ECO:0007669"/>
    <property type="project" value="TreeGrafter"/>
</dbReference>
<dbReference type="Pfam" id="PF09766">
    <property type="entry name" value="FmiP_Thoc5"/>
    <property type="match status" value="1"/>
</dbReference>
<evidence type="ECO:0000313" key="6">
    <source>
        <dbReference type="Proteomes" id="UP000044841"/>
    </source>
</evidence>
<evidence type="ECO:0000313" key="4">
    <source>
        <dbReference type="EMBL" id="CAE6385251.1"/>
    </source>
</evidence>
<dbReference type="GO" id="GO:0000445">
    <property type="term" value="C:THO complex part of transcription export complex"/>
    <property type="evidence" value="ECO:0007669"/>
    <property type="project" value="TreeGrafter"/>
</dbReference>
<dbReference type="EMBL" id="CAJMWT010001183">
    <property type="protein sequence ID" value="CAE6385251.1"/>
    <property type="molecule type" value="Genomic_DNA"/>
</dbReference>
<comment type="similarity">
    <text evidence="2">Belongs to the THOC5 family.</text>
</comment>
<keyword evidence="6" id="KW-1185">Reference proteome</keyword>
<proteinExistence type="inferred from homology"/>
<dbReference type="PANTHER" id="PTHR13375">
    <property type="entry name" value="FMS INTERACTING PROTEIN"/>
    <property type="match status" value="1"/>
</dbReference>